<dbReference type="CDD" id="cd03230">
    <property type="entry name" value="ABC_DR_subfamily_A"/>
    <property type="match status" value="1"/>
</dbReference>
<evidence type="ECO:0000256" key="5">
    <source>
        <dbReference type="ARBA" id="ARBA00022840"/>
    </source>
</evidence>
<keyword evidence="2" id="KW-0813">Transport</keyword>
<protein>
    <submittedName>
        <fullName evidence="10">Putative daunorubicin/doxorubicin resistance ATP-binding protein DrrA</fullName>
    </submittedName>
</protein>
<proteinExistence type="predicted"/>
<dbReference type="FunFam" id="3.40.50.300:FF:000589">
    <property type="entry name" value="ABC transporter, ATP-binding subunit"/>
    <property type="match status" value="1"/>
</dbReference>
<keyword evidence="7" id="KW-0472">Membrane</keyword>
<gene>
    <name evidence="10" type="ORF">HMPREF9997_01094</name>
</gene>
<dbReference type="PANTHER" id="PTHR42711">
    <property type="entry name" value="ABC TRANSPORTER ATP-BINDING PROTEIN"/>
    <property type="match status" value="1"/>
</dbReference>
<evidence type="ECO:0000256" key="8">
    <source>
        <dbReference type="ARBA" id="ARBA00023251"/>
    </source>
</evidence>
<dbReference type="Gene3D" id="3.40.50.300">
    <property type="entry name" value="P-loop containing nucleotide triphosphate hydrolases"/>
    <property type="match status" value="1"/>
</dbReference>
<dbReference type="STRING" id="1035195.HMPREF9997_01094"/>
<dbReference type="GO" id="GO:0005524">
    <property type="term" value="F:ATP binding"/>
    <property type="evidence" value="ECO:0007669"/>
    <property type="project" value="UniProtKB-KW"/>
</dbReference>
<dbReference type="Proteomes" id="UP000010445">
    <property type="component" value="Unassembled WGS sequence"/>
</dbReference>
<dbReference type="SUPFAM" id="SSF52540">
    <property type="entry name" value="P-loop containing nucleoside triphosphate hydrolases"/>
    <property type="match status" value="1"/>
</dbReference>
<dbReference type="HOGENOM" id="CLU_000604_1_2_11"/>
<dbReference type="GO" id="GO:0046677">
    <property type="term" value="P:response to antibiotic"/>
    <property type="evidence" value="ECO:0007669"/>
    <property type="project" value="UniProtKB-KW"/>
</dbReference>
<keyword evidence="5 10" id="KW-0067">ATP-binding</keyword>
<dbReference type="InterPro" id="IPR027417">
    <property type="entry name" value="P-loop_NTPase"/>
</dbReference>
<dbReference type="PATRIC" id="fig|1035195.3.peg.977"/>
<dbReference type="PROSITE" id="PS50893">
    <property type="entry name" value="ABC_TRANSPORTER_2"/>
    <property type="match status" value="1"/>
</dbReference>
<evidence type="ECO:0000259" key="9">
    <source>
        <dbReference type="PROSITE" id="PS50893"/>
    </source>
</evidence>
<name>L1MI25_9CORY</name>
<comment type="caution">
    <text evidence="10">The sequence shown here is derived from an EMBL/GenBank/DDBJ whole genome shotgun (WGS) entry which is preliminary data.</text>
</comment>
<dbReference type="AlphaFoldDB" id="L1MI25"/>
<dbReference type="GO" id="GO:0005886">
    <property type="term" value="C:plasma membrane"/>
    <property type="evidence" value="ECO:0007669"/>
    <property type="project" value="UniProtKB-SubCell"/>
</dbReference>
<comment type="subcellular location">
    <subcellularLocation>
        <location evidence="1">Cell membrane</location>
        <topology evidence="1">Peripheral membrane protein</topology>
    </subcellularLocation>
</comment>
<feature type="domain" description="ABC transporter" evidence="9">
    <location>
        <begin position="1"/>
        <end position="226"/>
    </location>
</feature>
<accession>L1MI25</accession>
<evidence type="ECO:0000256" key="7">
    <source>
        <dbReference type="ARBA" id="ARBA00023136"/>
    </source>
</evidence>
<organism evidence="10 11">
    <name type="scientific">Corynebacterium durum F0235</name>
    <dbReference type="NCBI Taxonomy" id="1035195"/>
    <lineage>
        <taxon>Bacteria</taxon>
        <taxon>Bacillati</taxon>
        <taxon>Actinomycetota</taxon>
        <taxon>Actinomycetes</taxon>
        <taxon>Mycobacteriales</taxon>
        <taxon>Corynebacteriaceae</taxon>
        <taxon>Corynebacterium</taxon>
    </lineage>
</organism>
<dbReference type="Pfam" id="PF00005">
    <property type="entry name" value="ABC_tran"/>
    <property type="match status" value="1"/>
</dbReference>
<evidence type="ECO:0000256" key="1">
    <source>
        <dbReference type="ARBA" id="ARBA00004202"/>
    </source>
</evidence>
<keyword evidence="8" id="KW-0046">Antibiotic resistance</keyword>
<evidence type="ECO:0000256" key="3">
    <source>
        <dbReference type="ARBA" id="ARBA00022475"/>
    </source>
</evidence>
<dbReference type="GO" id="GO:0016887">
    <property type="term" value="F:ATP hydrolysis activity"/>
    <property type="evidence" value="ECO:0007669"/>
    <property type="project" value="InterPro"/>
</dbReference>
<keyword evidence="6" id="KW-1278">Translocase</keyword>
<reference evidence="10 11" key="1">
    <citation type="submission" date="2012-05" db="EMBL/GenBank/DDBJ databases">
        <authorList>
            <person name="Weinstock G."/>
            <person name="Sodergren E."/>
            <person name="Lobos E.A."/>
            <person name="Fulton L."/>
            <person name="Fulton R."/>
            <person name="Courtney L."/>
            <person name="Fronick C."/>
            <person name="O'Laughlin M."/>
            <person name="Godfrey J."/>
            <person name="Wilson R.M."/>
            <person name="Miner T."/>
            <person name="Farmer C."/>
            <person name="Delehaunty K."/>
            <person name="Cordes M."/>
            <person name="Minx P."/>
            <person name="Tomlinson C."/>
            <person name="Chen J."/>
            <person name="Wollam A."/>
            <person name="Pepin K.H."/>
            <person name="Bhonagiri V."/>
            <person name="Zhang X."/>
            <person name="Suruliraj S."/>
            <person name="Warren W."/>
            <person name="Mitreva M."/>
            <person name="Mardis E.R."/>
            <person name="Wilson R.K."/>
        </authorList>
    </citation>
    <scope>NUCLEOTIDE SEQUENCE [LARGE SCALE GENOMIC DNA]</scope>
    <source>
        <strain evidence="10 11">F0235</strain>
    </source>
</reference>
<dbReference type="InterPro" id="IPR017871">
    <property type="entry name" value="ABC_transporter-like_CS"/>
</dbReference>
<dbReference type="SMART" id="SM00382">
    <property type="entry name" value="AAA"/>
    <property type="match status" value="1"/>
</dbReference>
<keyword evidence="11" id="KW-1185">Reference proteome</keyword>
<dbReference type="InterPro" id="IPR003593">
    <property type="entry name" value="AAA+_ATPase"/>
</dbReference>
<evidence type="ECO:0000313" key="11">
    <source>
        <dbReference type="Proteomes" id="UP000010445"/>
    </source>
</evidence>
<dbReference type="PANTHER" id="PTHR42711:SF16">
    <property type="entry name" value="ABC TRANSPORTER ATP-BINDING PROTEIN"/>
    <property type="match status" value="1"/>
</dbReference>
<keyword evidence="4" id="KW-0547">Nucleotide-binding</keyword>
<dbReference type="InterPro" id="IPR003439">
    <property type="entry name" value="ABC_transporter-like_ATP-bd"/>
</dbReference>
<dbReference type="GO" id="GO:0055085">
    <property type="term" value="P:transmembrane transport"/>
    <property type="evidence" value="ECO:0007669"/>
    <property type="project" value="UniProtKB-ARBA"/>
</dbReference>
<evidence type="ECO:0000256" key="6">
    <source>
        <dbReference type="ARBA" id="ARBA00022967"/>
    </source>
</evidence>
<keyword evidence="3" id="KW-1003">Cell membrane</keyword>
<sequence>MEITNVTKVFGQLVAVNDISLRVEQADVVALLGPNGAGKTTTIEMCEGFIHPTSGNIRVLGTDPTAQPDDVRRRIGIMLQGGGAYPGIRVREMLNLVASYSANPMDTEWLLDMVGLSKHSRTSYRRLSGGQQQRLSLACALVGRPELVFLDEPTAGMDAQSRHMVWDLMCALRNDGVSVVLTTHFIDEAEALANHVYIMDKGTIVASGTPTELTSAGGYDSGRINFETASALDVPLFDAAINNAVSAAPALRTHVNRPLVYRIDAAVTPQLLRAIASAAEEQNVLIKDLSVDHRSLEDVFLDITGREMRT</sequence>
<dbReference type="InterPro" id="IPR050763">
    <property type="entry name" value="ABC_transporter_ATP-binding"/>
</dbReference>
<evidence type="ECO:0000313" key="10">
    <source>
        <dbReference type="EMBL" id="EKX90599.1"/>
    </source>
</evidence>
<evidence type="ECO:0000256" key="2">
    <source>
        <dbReference type="ARBA" id="ARBA00022448"/>
    </source>
</evidence>
<dbReference type="PROSITE" id="PS00211">
    <property type="entry name" value="ABC_TRANSPORTER_1"/>
    <property type="match status" value="1"/>
</dbReference>
<evidence type="ECO:0000256" key="4">
    <source>
        <dbReference type="ARBA" id="ARBA00022741"/>
    </source>
</evidence>
<dbReference type="eggNOG" id="COG1131">
    <property type="taxonomic scope" value="Bacteria"/>
</dbReference>
<dbReference type="EMBL" id="AMEM01000017">
    <property type="protein sequence ID" value="EKX90599.1"/>
    <property type="molecule type" value="Genomic_DNA"/>
</dbReference>